<dbReference type="AlphaFoldDB" id="A0A8I6RYT5"/>
<dbReference type="InterPro" id="IPR036259">
    <property type="entry name" value="MFS_trans_sf"/>
</dbReference>
<dbReference type="InterPro" id="IPR008509">
    <property type="entry name" value="MOT2/MFSD5"/>
</dbReference>
<feature type="transmembrane region" description="Helical" evidence="12">
    <location>
        <begin position="259"/>
        <end position="280"/>
    </location>
</feature>
<keyword evidence="8" id="KW-0406">Ion transport</keyword>
<evidence type="ECO:0000256" key="4">
    <source>
        <dbReference type="ARBA" id="ARBA00022448"/>
    </source>
</evidence>
<dbReference type="GO" id="GO:0005886">
    <property type="term" value="C:plasma membrane"/>
    <property type="evidence" value="ECO:0007669"/>
    <property type="project" value="UniProtKB-SubCell"/>
</dbReference>
<evidence type="ECO:0000256" key="1">
    <source>
        <dbReference type="ARBA" id="ARBA00003019"/>
    </source>
</evidence>
<comment type="subcellular location">
    <subcellularLocation>
        <location evidence="2">Cell membrane</location>
        <topology evidence="2">Multi-pass membrane protein</topology>
    </subcellularLocation>
</comment>
<evidence type="ECO:0000256" key="12">
    <source>
        <dbReference type="SAM" id="Phobius"/>
    </source>
</evidence>
<dbReference type="RefSeq" id="XP_014252549.1">
    <property type="nucleotide sequence ID" value="XM_014397063.2"/>
</dbReference>
<dbReference type="GO" id="GO:0015098">
    <property type="term" value="F:molybdate ion transmembrane transporter activity"/>
    <property type="evidence" value="ECO:0007669"/>
    <property type="project" value="InterPro"/>
</dbReference>
<reference evidence="13" key="1">
    <citation type="submission" date="2022-01" db="UniProtKB">
        <authorList>
            <consortium name="EnsemblMetazoa"/>
        </authorList>
    </citation>
    <scope>IDENTIFICATION</scope>
</reference>
<comment type="function">
    <text evidence="1">Mediates high-affinity intracellular uptake of the rare oligo-element molybdenum.</text>
</comment>
<feature type="transmembrane region" description="Helical" evidence="12">
    <location>
        <begin position="51"/>
        <end position="71"/>
    </location>
</feature>
<name>A0A8I6RYT5_CIMLE</name>
<keyword evidence="6 12" id="KW-0812">Transmembrane</keyword>
<sequence>MLPRLQNLSVKKWKTLKRHVERAIVGALVVDKKSHTLAEPHNIHYKNLQRCYIIALYLATFADWLQGPYIYTIYKDYGYSDDSIAILYITGFASSCVFGSVVGQLADRYGRKVFCSIFTLLYSVSCLTKTSPNFNVLLIGRILGGICTSILFTTFEAWYVNEHLNFYKLPVEWLNVTFTKATFYSGLSAILAGMVAQLFVDYFALGHVSPFILAIPFLLLSLLVIQSTWKEHVALAKPRDDIFVNFFTPLRILTENDGILLYLGLVQSIFESVMYTFIFSWTPILADLQPPLGLVFSLFMVTLMCGSKFYSLLISRRWLPQNLLIFTSILATGTYIVVTICLTNIVAHVQDHDPITNKTMSIICLLAFLVFEFSIGLYFPTVGYLRSRIIPEDYRATLANWFRVPMNIITCFTLTMKFGGDTADVTGLQKFQYLFTFCSLLMIGAILGSVIFSRKYSRKILYEELEELKTGKAVPTETV</sequence>
<evidence type="ECO:0000256" key="11">
    <source>
        <dbReference type="ARBA" id="ARBA00032555"/>
    </source>
</evidence>
<dbReference type="Proteomes" id="UP000494040">
    <property type="component" value="Unassembled WGS sequence"/>
</dbReference>
<proteinExistence type="predicted"/>
<protein>
    <recommendedName>
        <fullName evidence="3">Molybdate-anion transporter</fullName>
    </recommendedName>
    <alternativeName>
        <fullName evidence="10">Major facilitator superfamily domain-containing protein 5</fullName>
    </alternativeName>
    <alternativeName>
        <fullName evidence="11">Molybdate transporter 2 homolog</fullName>
    </alternativeName>
</protein>
<evidence type="ECO:0000313" key="14">
    <source>
        <dbReference type="Proteomes" id="UP000494040"/>
    </source>
</evidence>
<dbReference type="EnsemblMetazoa" id="XM_014397063.2">
    <property type="protein sequence ID" value="XP_014252549.1"/>
    <property type="gene ID" value="LOC106668374"/>
</dbReference>
<evidence type="ECO:0000256" key="8">
    <source>
        <dbReference type="ARBA" id="ARBA00023065"/>
    </source>
</evidence>
<dbReference type="OMA" id="CCGWVVL"/>
<keyword evidence="14" id="KW-1185">Reference proteome</keyword>
<dbReference type="Pfam" id="PF05631">
    <property type="entry name" value="MFS_5"/>
    <property type="match status" value="1"/>
</dbReference>
<feature type="transmembrane region" description="Helical" evidence="12">
    <location>
        <begin position="359"/>
        <end position="379"/>
    </location>
</feature>
<dbReference type="SUPFAM" id="SSF103473">
    <property type="entry name" value="MFS general substrate transporter"/>
    <property type="match status" value="1"/>
</dbReference>
<dbReference type="Gene3D" id="1.20.1250.20">
    <property type="entry name" value="MFS general substrate transporter like domains"/>
    <property type="match status" value="1"/>
</dbReference>
<accession>A0A8I6RYT5</accession>
<feature type="transmembrane region" description="Helical" evidence="12">
    <location>
        <begin position="138"/>
        <end position="160"/>
    </location>
</feature>
<feature type="transmembrane region" description="Helical" evidence="12">
    <location>
        <begin position="323"/>
        <end position="347"/>
    </location>
</feature>
<keyword evidence="7 12" id="KW-1133">Transmembrane helix</keyword>
<feature type="transmembrane region" description="Helical" evidence="12">
    <location>
        <begin position="83"/>
        <end position="106"/>
    </location>
</feature>
<evidence type="ECO:0000313" key="13">
    <source>
        <dbReference type="EnsemblMetazoa" id="XP_014252549.1"/>
    </source>
</evidence>
<feature type="transmembrane region" description="Helical" evidence="12">
    <location>
        <begin position="431"/>
        <end position="452"/>
    </location>
</feature>
<feature type="transmembrane region" description="Helical" evidence="12">
    <location>
        <begin position="211"/>
        <end position="229"/>
    </location>
</feature>
<evidence type="ECO:0000256" key="5">
    <source>
        <dbReference type="ARBA" id="ARBA00022475"/>
    </source>
</evidence>
<dbReference type="GO" id="GO:0006811">
    <property type="term" value="P:monoatomic ion transport"/>
    <property type="evidence" value="ECO:0007669"/>
    <property type="project" value="UniProtKB-KW"/>
</dbReference>
<keyword evidence="4" id="KW-0813">Transport</keyword>
<evidence type="ECO:0000256" key="7">
    <source>
        <dbReference type="ARBA" id="ARBA00022989"/>
    </source>
</evidence>
<dbReference type="PANTHER" id="PTHR23516">
    <property type="entry name" value="SAM (S-ADENOSYL METHIONINE) TRANSPORTER"/>
    <property type="match status" value="1"/>
</dbReference>
<evidence type="ECO:0000256" key="3">
    <source>
        <dbReference type="ARBA" id="ARBA00021242"/>
    </source>
</evidence>
<feature type="transmembrane region" description="Helical" evidence="12">
    <location>
        <begin position="400"/>
        <end position="419"/>
    </location>
</feature>
<evidence type="ECO:0000256" key="6">
    <source>
        <dbReference type="ARBA" id="ARBA00022692"/>
    </source>
</evidence>
<dbReference type="PANTHER" id="PTHR23516:SF1">
    <property type="entry name" value="MOLYBDATE-ANION TRANSPORTER"/>
    <property type="match status" value="1"/>
</dbReference>
<evidence type="ECO:0000256" key="2">
    <source>
        <dbReference type="ARBA" id="ARBA00004651"/>
    </source>
</evidence>
<evidence type="ECO:0000256" key="9">
    <source>
        <dbReference type="ARBA" id="ARBA00023136"/>
    </source>
</evidence>
<evidence type="ECO:0000256" key="10">
    <source>
        <dbReference type="ARBA" id="ARBA00030646"/>
    </source>
</evidence>
<feature type="transmembrane region" description="Helical" evidence="12">
    <location>
        <begin position="292"/>
        <end position="311"/>
    </location>
</feature>
<organism evidence="13 14">
    <name type="scientific">Cimex lectularius</name>
    <name type="common">Bed bug</name>
    <name type="synonym">Acanthia lectularia</name>
    <dbReference type="NCBI Taxonomy" id="79782"/>
    <lineage>
        <taxon>Eukaryota</taxon>
        <taxon>Metazoa</taxon>
        <taxon>Ecdysozoa</taxon>
        <taxon>Arthropoda</taxon>
        <taxon>Hexapoda</taxon>
        <taxon>Insecta</taxon>
        <taxon>Pterygota</taxon>
        <taxon>Neoptera</taxon>
        <taxon>Paraneoptera</taxon>
        <taxon>Hemiptera</taxon>
        <taxon>Heteroptera</taxon>
        <taxon>Panheteroptera</taxon>
        <taxon>Cimicomorpha</taxon>
        <taxon>Cimicidae</taxon>
        <taxon>Cimex</taxon>
    </lineage>
</organism>
<dbReference type="GeneID" id="106668374"/>
<keyword evidence="9 12" id="KW-0472">Membrane</keyword>
<keyword evidence="5" id="KW-1003">Cell membrane</keyword>
<dbReference type="OrthoDB" id="263957at2759"/>
<dbReference type="KEGG" id="clec:106668374"/>
<dbReference type="CDD" id="cd17487">
    <property type="entry name" value="MFS_MFSD5_like"/>
    <property type="match status" value="1"/>
</dbReference>